<reference evidence="3 4" key="1">
    <citation type="submission" date="2024-06" db="EMBL/GenBank/DDBJ databases">
        <authorList>
            <person name="Kraege A."/>
            <person name="Thomma B."/>
        </authorList>
    </citation>
    <scope>NUCLEOTIDE SEQUENCE [LARGE SCALE GENOMIC DNA]</scope>
</reference>
<dbReference type="SUPFAM" id="SSF48403">
    <property type="entry name" value="Ankyrin repeat"/>
    <property type="match status" value="1"/>
</dbReference>
<gene>
    <name evidence="3" type="primary">g10081</name>
    <name evidence="3" type="ORF">VP750_LOCUS9073</name>
</gene>
<dbReference type="SMART" id="SM00248">
    <property type="entry name" value="ANK"/>
    <property type="match status" value="7"/>
</dbReference>
<comment type="caution">
    <text evidence="3">The sequence shown here is derived from an EMBL/GenBank/DDBJ whole genome shotgun (WGS) entry which is preliminary data.</text>
</comment>
<protein>
    <submittedName>
        <fullName evidence="3">G10081 protein</fullName>
    </submittedName>
</protein>
<dbReference type="InterPro" id="IPR050663">
    <property type="entry name" value="Ankyrin-SOCS_Box"/>
</dbReference>
<organism evidence="3 4">
    <name type="scientific">Coccomyxa viridis</name>
    <dbReference type="NCBI Taxonomy" id="1274662"/>
    <lineage>
        <taxon>Eukaryota</taxon>
        <taxon>Viridiplantae</taxon>
        <taxon>Chlorophyta</taxon>
        <taxon>core chlorophytes</taxon>
        <taxon>Trebouxiophyceae</taxon>
        <taxon>Trebouxiophyceae incertae sedis</taxon>
        <taxon>Coccomyxaceae</taxon>
        <taxon>Coccomyxa</taxon>
    </lineage>
</organism>
<dbReference type="Gene3D" id="1.25.40.20">
    <property type="entry name" value="Ankyrin repeat-containing domain"/>
    <property type="match status" value="2"/>
</dbReference>
<evidence type="ECO:0000256" key="1">
    <source>
        <dbReference type="ARBA" id="ARBA00022737"/>
    </source>
</evidence>
<keyword evidence="1" id="KW-0677">Repeat</keyword>
<accession>A0ABP1G5W0</accession>
<keyword evidence="2" id="KW-0040">ANK repeat</keyword>
<sequence length="958" mass="103324">MASKTADAAARESKILKIANSIITPFSPAKAKLLINRDNRKEACTLRDPRLGLNLLQIAVIADNVPAVEELIALGANVDVTLSEPRMLTWHRQAAPCKLTQHGATPFWQEKMNNLAHLPMGMEASQDSLFGLIHLAAAAGSIGAVRFLVNREHADVNAPAANTDLTPLMCAALNDKFPNKGDGKFLSMRIMVDVLLELGGDLGKVNIVGNDFVAVAASMSEQGLLKDILADSALLSKCTARHAGRVALQLLASWMMRPRTDSIMEVWCAEMSDVFRAWGGDVSNAEGTKNRKRLVSELSEPITQRILLPPDQAGLKNCLGLACCTFWPSKGLATTNVLCRIMEGTAVPPFLIRGGLNAHEARAMLKCLFDVGVQPEALLLPGRPDQGMSKLCLLQPLEALIDILMERSHGDLSQYKEVLVTQLWSYIYTLAKTPDFVGIEQPSDGDLKGLRKFLTFLHAHGVDWTDPSAWPVDFVNGHWERQSPILFLLVSFAPGRICSINIVPAICRELRVLGNTDFVNTHHPGRTSPLVCAAQQGNSAALLSMVKSGGKPEKQGSDWAEVFKAATSTFRQDMAVAIHAMMGVQSLLPSFQTGCLNAQAAFLQNESTAIEQSFVKHLAGNHSGWEALFLPLMDAAPGADRLYKQCQLALKAPKSDMGVVLGILLDPITDVGAHLTKADHLLQVAAALQSWDPDSGLTLLGQAVTFGYDDAVLPILNAVRTCTISLVPLLDCCLKESRLHKPLFAAVASGYEKILFSVLELAKIQGEVPAALLEHVIMRVMGSPGAQPAQTRRLSSEPGTGAETIDLLIWAASIGSASTTQALIDCGMSPKDTKRFRRNSFCKSAMHAAVEYPGLAMLMGESSSSAFLRAEGGNSQLPGAKQMRCVEILLKAGAAMTEGQLNIILKALPTLEEPKVARAAWRLVTKHVYVCASCGLLGCWSHCQGCKTASYCSDKCQK</sequence>
<evidence type="ECO:0000313" key="3">
    <source>
        <dbReference type="EMBL" id="CAL5227167.1"/>
    </source>
</evidence>
<dbReference type="PANTHER" id="PTHR24193:SF121">
    <property type="entry name" value="ADA2A-CONTAINING COMPLEX COMPONENT 3, ISOFORM D"/>
    <property type="match status" value="1"/>
</dbReference>
<dbReference type="PANTHER" id="PTHR24193">
    <property type="entry name" value="ANKYRIN REPEAT PROTEIN"/>
    <property type="match status" value="1"/>
</dbReference>
<name>A0ABP1G5W0_9CHLO</name>
<proteinExistence type="predicted"/>
<dbReference type="EMBL" id="CAXHTA020000017">
    <property type="protein sequence ID" value="CAL5227167.1"/>
    <property type="molecule type" value="Genomic_DNA"/>
</dbReference>
<dbReference type="Proteomes" id="UP001497392">
    <property type="component" value="Unassembled WGS sequence"/>
</dbReference>
<evidence type="ECO:0000256" key="2">
    <source>
        <dbReference type="ARBA" id="ARBA00023043"/>
    </source>
</evidence>
<dbReference type="InterPro" id="IPR002110">
    <property type="entry name" value="Ankyrin_rpt"/>
</dbReference>
<keyword evidence="4" id="KW-1185">Reference proteome</keyword>
<evidence type="ECO:0000313" key="4">
    <source>
        <dbReference type="Proteomes" id="UP001497392"/>
    </source>
</evidence>
<dbReference type="InterPro" id="IPR036770">
    <property type="entry name" value="Ankyrin_rpt-contain_sf"/>
</dbReference>